<sequence length="149" mass="16562">MQAVRPPHGRTPPHSLQRRGFTLIEVMIVVAIIGILSAIAMPLYRQYIDNARRAEARALLMENAQYMQRFYTANNGNFAKTLDNRDPVLPNTANNFYDFRIVPADLTATTFTLEAKPKGTMANDKCGTLGVTNTGARKSSNLTAAECWK</sequence>
<dbReference type="OrthoDB" id="8592370at2"/>
<dbReference type="GO" id="GO:0043683">
    <property type="term" value="P:type IV pilus assembly"/>
    <property type="evidence" value="ECO:0007669"/>
    <property type="project" value="InterPro"/>
</dbReference>
<dbReference type="Proteomes" id="UP000269265">
    <property type="component" value="Unassembled WGS sequence"/>
</dbReference>
<dbReference type="InterPro" id="IPR012902">
    <property type="entry name" value="N_methyl_site"/>
</dbReference>
<dbReference type="EMBL" id="RSED01000025">
    <property type="protein sequence ID" value="RRS02295.1"/>
    <property type="molecule type" value="Genomic_DNA"/>
</dbReference>
<evidence type="ECO:0000313" key="3">
    <source>
        <dbReference type="Proteomes" id="UP000269265"/>
    </source>
</evidence>
<keyword evidence="1" id="KW-1133">Transmembrane helix</keyword>
<keyword evidence="1" id="KW-0472">Membrane</keyword>
<comment type="caution">
    <text evidence="2">The sequence shown here is derived from an EMBL/GenBank/DDBJ whole genome shotgun (WGS) entry which is preliminary data.</text>
</comment>
<dbReference type="InterPro" id="IPR045584">
    <property type="entry name" value="Pilin-like"/>
</dbReference>
<reference evidence="2 3" key="1">
    <citation type="submission" date="2018-12" db="EMBL/GenBank/DDBJ databases">
        <title>The whole draft genome of Aquabacterium sp. SJQ9.</title>
        <authorList>
            <person name="Sun L."/>
            <person name="Gao X."/>
            <person name="Chen W."/>
            <person name="Huang K."/>
        </authorList>
    </citation>
    <scope>NUCLEOTIDE SEQUENCE [LARGE SCALE GENOMIC DNA]</scope>
    <source>
        <strain evidence="2 3">SJQ9</strain>
    </source>
</reference>
<accession>A0A3R8T8V8</accession>
<keyword evidence="1" id="KW-0812">Transmembrane</keyword>
<dbReference type="RefSeq" id="WP_125245205.1">
    <property type="nucleotide sequence ID" value="NZ_RSED01000025.1"/>
</dbReference>
<dbReference type="Gene3D" id="3.30.700.10">
    <property type="entry name" value="Glycoprotein, Type 4 Pilin"/>
    <property type="match status" value="1"/>
</dbReference>
<protein>
    <submittedName>
        <fullName evidence="2">Type IV pilin protein</fullName>
    </submittedName>
</protein>
<name>A0A3R8T8V8_9BURK</name>
<dbReference type="AlphaFoldDB" id="A0A3R8T8V8"/>
<gene>
    <name evidence="2" type="ORF">EIP75_21240</name>
</gene>
<dbReference type="PANTHER" id="PTHR30093">
    <property type="entry name" value="GENERAL SECRETION PATHWAY PROTEIN G"/>
    <property type="match status" value="1"/>
</dbReference>
<dbReference type="NCBIfam" id="TIGR02532">
    <property type="entry name" value="IV_pilin_GFxxxE"/>
    <property type="match status" value="1"/>
</dbReference>
<evidence type="ECO:0000256" key="1">
    <source>
        <dbReference type="SAM" id="Phobius"/>
    </source>
</evidence>
<organism evidence="2 3">
    <name type="scientific">Aquabacterium soli</name>
    <dbReference type="NCBI Taxonomy" id="2493092"/>
    <lineage>
        <taxon>Bacteria</taxon>
        <taxon>Pseudomonadati</taxon>
        <taxon>Pseudomonadota</taxon>
        <taxon>Betaproteobacteria</taxon>
        <taxon>Burkholderiales</taxon>
        <taxon>Aquabacterium</taxon>
    </lineage>
</organism>
<dbReference type="SUPFAM" id="SSF54523">
    <property type="entry name" value="Pili subunits"/>
    <property type="match status" value="1"/>
</dbReference>
<keyword evidence="3" id="KW-1185">Reference proteome</keyword>
<proteinExistence type="predicted"/>
<feature type="transmembrane region" description="Helical" evidence="1">
    <location>
        <begin position="20"/>
        <end position="44"/>
    </location>
</feature>
<dbReference type="InterPro" id="IPR031982">
    <property type="entry name" value="PilE-like"/>
</dbReference>
<dbReference type="Pfam" id="PF07963">
    <property type="entry name" value="N_methyl"/>
    <property type="match status" value="1"/>
</dbReference>
<dbReference type="PROSITE" id="PS00409">
    <property type="entry name" value="PROKAR_NTER_METHYL"/>
    <property type="match status" value="1"/>
</dbReference>
<evidence type="ECO:0000313" key="2">
    <source>
        <dbReference type="EMBL" id="RRS02295.1"/>
    </source>
</evidence>
<dbReference type="Pfam" id="PF16732">
    <property type="entry name" value="ComP_DUS"/>
    <property type="match status" value="1"/>
</dbReference>
<dbReference type="PANTHER" id="PTHR30093:SF47">
    <property type="entry name" value="TYPE IV PILUS NON-CORE MINOR PILIN PILE"/>
    <property type="match status" value="1"/>
</dbReference>